<evidence type="ECO:0000313" key="1">
    <source>
        <dbReference type="EMBL" id="KAF8392090.1"/>
    </source>
</evidence>
<reference evidence="1 2" key="1">
    <citation type="submission" date="2020-04" db="EMBL/GenBank/DDBJ databases">
        <title>Plant Genome Project.</title>
        <authorList>
            <person name="Zhang R.-G."/>
        </authorList>
    </citation>
    <scope>NUCLEOTIDE SEQUENCE [LARGE SCALE GENOMIC DNA]</scope>
    <source>
        <strain evidence="1">YNK0</strain>
        <tissue evidence="1">Leaf</tissue>
    </source>
</reference>
<dbReference type="AlphaFoldDB" id="A0A834YPU1"/>
<dbReference type="OrthoDB" id="191568at2759"/>
<proteinExistence type="predicted"/>
<gene>
    <name evidence="1" type="ORF">HHK36_022431</name>
</gene>
<protein>
    <submittedName>
        <fullName evidence="1">Uncharacterized protein</fullName>
    </submittedName>
</protein>
<dbReference type="EMBL" id="JABCRI010000016">
    <property type="protein sequence ID" value="KAF8392090.1"/>
    <property type="molecule type" value="Genomic_DNA"/>
</dbReference>
<organism evidence="1 2">
    <name type="scientific">Tetracentron sinense</name>
    <name type="common">Spur-leaf</name>
    <dbReference type="NCBI Taxonomy" id="13715"/>
    <lineage>
        <taxon>Eukaryota</taxon>
        <taxon>Viridiplantae</taxon>
        <taxon>Streptophyta</taxon>
        <taxon>Embryophyta</taxon>
        <taxon>Tracheophyta</taxon>
        <taxon>Spermatophyta</taxon>
        <taxon>Magnoliopsida</taxon>
        <taxon>Trochodendrales</taxon>
        <taxon>Trochodendraceae</taxon>
        <taxon>Tetracentron</taxon>
    </lineage>
</organism>
<dbReference type="Proteomes" id="UP000655225">
    <property type="component" value="Unassembled WGS sequence"/>
</dbReference>
<accession>A0A834YPU1</accession>
<sequence length="233" mass="26664">MPVISTLLKILRQMNVWELRQPQRLLESNNDGYENRSGRCTTRWQQDARTARCDNNPAACVRTARQGRNIGSLDEAYLGLHEELLYACKTKPVEVLNRFVGVHYFGDCTSGILKFVKESNEASHTVNLIWSVLWKSQDLVMGYMVVPKYAEGNQRPYVVDTFKLDDNMRLVVTPAKTEFSANSVDLVEISPNCLEFGCYSLNYEADKHMSSYAKKIVGMYNQNEEIDQMLSNK</sequence>
<comment type="caution">
    <text evidence="1">The sequence shown here is derived from an EMBL/GenBank/DDBJ whole genome shotgun (WGS) entry which is preliminary data.</text>
</comment>
<keyword evidence="2" id="KW-1185">Reference proteome</keyword>
<evidence type="ECO:0000313" key="2">
    <source>
        <dbReference type="Proteomes" id="UP000655225"/>
    </source>
</evidence>
<name>A0A834YPU1_TETSI</name>